<dbReference type="HOGENOM" id="CLU_941487_0_0_1"/>
<dbReference type="GeneID" id="17291127"/>
<dbReference type="Proteomes" id="UP000011087">
    <property type="component" value="Unassembled WGS sequence"/>
</dbReference>
<feature type="region of interest" description="Disordered" evidence="3">
    <location>
        <begin position="260"/>
        <end position="296"/>
    </location>
</feature>
<dbReference type="EnsemblProtists" id="EKX34361">
    <property type="protein sequence ID" value="EKX34361"/>
    <property type="gene ID" value="GUITHDRAFT_119448"/>
</dbReference>
<evidence type="ECO:0000256" key="2">
    <source>
        <dbReference type="RuleBase" id="RU003457"/>
    </source>
</evidence>
<dbReference type="InterPro" id="IPR014710">
    <property type="entry name" value="RmlC-like_jellyroll"/>
</dbReference>
<name>L1IDM7_GUITC</name>
<evidence type="ECO:0000256" key="3">
    <source>
        <dbReference type="SAM" id="MobiDB-lite"/>
    </source>
</evidence>
<reference evidence="5 7" key="1">
    <citation type="journal article" date="2012" name="Nature">
        <title>Algal genomes reveal evolutionary mosaicism and the fate of nucleomorphs.</title>
        <authorList>
            <consortium name="DOE Joint Genome Institute"/>
            <person name="Curtis B.A."/>
            <person name="Tanifuji G."/>
            <person name="Burki F."/>
            <person name="Gruber A."/>
            <person name="Irimia M."/>
            <person name="Maruyama S."/>
            <person name="Arias M.C."/>
            <person name="Ball S.G."/>
            <person name="Gile G.H."/>
            <person name="Hirakawa Y."/>
            <person name="Hopkins J.F."/>
            <person name="Kuo A."/>
            <person name="Rensing S.A."/>
            <person name="Schmutz J."/>
            <person name="Symeonidi A."/>
            <person name="Elias M."/>
            <person name="Eveleigh R.J."/>
            <person name="Herman E.K."/>
            <person name="Klute M.J."/>
            <person name="Nakayama T."/>
            <person name="Obornik M."/>
            <person name="Reyes-Prieto A."/>
            <person name="Armbrust E.V."/>
            <person name="Aves S.J."/>
            <person name="Beiko R.G."/>
            <person name="Coutinho P."/>
            <person name="Dacks J.B."/>
            <person name="Durnford D.G."/>
            <person name="Fast N.M."/>
            <person name="Green B.R."/>
            <person name="Grisdale C.J."/>
            <person name="Hempel F."/>
            <person name="Henrissat B."/>
            <person name="Hoppner M.P."/>
            <person name="Ishida K."/>
            <person name="Kim E."/>
            <person name="Koreny L."/>
            <person name="Kroth P.G."/>
            <person name="Liu Y."/>
            <person name="Malik S.B."/>
            <person name="Maier U.G."/>
            <person name="McRose D."/>
            <person name="Mock T."/>
            <person name="Neilson J.A."/>
            <person name="Onodera N.T."/>
            <person name="Poole A.M."/>
            <person name="Pritham E.J."/>
            <person name="Richards T.A."/>
            <person name="Rocap G."/>
            <person name="Roy S.W."/>
            <person name="Sarai C."/>
            <person name="Schaack S."/>
            <person name="Shirato S."/>
            <person name="Slamovits C.H."/>
            <person name="Spencer D.F."/>
            <person name="Suzuki S."/>
            <person name="Worden A.Z."/>
            <person name="Zauner S."/>
            <person name="Barry K."/>
            <person name="Bell C."/>
            <person name="Bharti A.K."/>
            <person name="Crow J.A."/>
            <person name="Grimwood J."/>
            <person name="Kramer R."/>
            <person name="Lindquist E."/>
            <person name="Lucas S."/>
            <person name="Salamov A."/>
            <person name="McFadden G.I."/>
            <person name="Lane C.E."/>
            <person name="Keeling P.J."/>
            <person name="Gray M.W."/>
            <person name="Grigoriev I.V."/>
            <person name="Archibald J.M."/>
        </authorList>
    </citation>
    <scope>NUCLEOTIDE SEQUENCE</scope>
    <source>
        <strain evidence="5 7">CCMP2712</strain>
    </source>
</reference>
<accession>L1IDM7</accession>
<protein>
    <recommendedName>
        <fullName evidence="4">Pirin N-terminal domain-containing protein</fullName>
    </recommendedName>
</protein>
<dbReference type="PaxDb" id="55529-EKX34361"/>
<comment type="similarity">
    <text evidence="1 2">Belongs to the pirin family.</text>
</comment>
<dbReference type="Gene3D" id="2.60.120.10">
    <property type="entry name" value="Jelly Rolls"/>
    <property type="match status" value="2"/>
</dbReference>
<dbReference type="AlphaFoldDB" id="L1IDM7"/>
<dbReference type="SUPFAM" id="SSF51182">
    <property type="entry name" value="RmlC-like cupins"/>
    <property type="match status" value="1"/>
</dbReference>
<dbReference type="InterPro" id="IPR012093">
    <property type="entry name" value="Pirin"/>
</dbReference>
<gene>
    <name evidence="5" type="ORF">GUITHDRAFT_119448</name>
</gene>
<dbReference type="InterPro" id="IPR003829">
    <property type="entry name" value="Pirin_N_dom"/>
</dbReference>
<reference evidence="6" key="3">
    <citation type="submission" date="2016-03" db="UniProtKB">
        <authorList>
            <consortium name="EnsemblProtists"/>
        </authorList>
    </citation>
    <scope>IDENTIFICATION</scope>
</reference>
<evidence type="ECO:0000313" key="7">
    <source>
        <dbReference type="Proteomes" id="UP000011087"/>
    </source>
</evidence>
<proteinExistence type="inferred from homology"/>
<dbReference type="OMA" id="GPASYWV"/>
<evidence type="ECO:0000313" key="5">
    <source>
        <dbReference type="EMBL" id="EKX34361.1"/>
    </source>
</evidence>
<evidence type="ECO:0000256" key="1">
    <source>
        <dbReference type="ARBA" id="ARBA00008416"/>
    </source>
</evidence>
<dbReference type="Pfam" id="PF02678">
    <property type="entry name" value="Pirin"/>
    <property type="match status" value="1"/>
</dbReference>
<dbReference type="InterPro" id="IPR011051">
    <property type="entry name" value="RmlC_Cupin_sf"/>
</dbReference>
<organism evidence="5">
    <name type="scientific">Guillardia theta (strain CCMP2712)</name>
    <name type="common">Cryptophyte</name>
    <dbReference type="NCBI Taxonomy" id="905079"/>
    <lineage>
        <taxon>Eukaryota</taxon>
        <taxon>Cryptophyceae</taxon>
        <taxon>Pyrenomonadales</taxon>
        <taxon>Geminigeraceae</taxon>
        <taxon>Guillardia</taxon>
    </lineage>
</organism>
<evidence type="ECO:0000259" key="4">
    <source>
        <dbReference type="Pfam" id="PF02678"/>
    </source>
</evidence>
<evidence type="ECO:0000313" key="6">
    <source>
        <dbReference type="EnsemblProtists" id="EKX34361"/>
    </source>
</evidence>
<sequence>MPPLGKHPHAGLCTATILLRGDSIKHWDNIRDIEETAKSGGVLCLHSAGGIVHSEEAHDEDKDESSFTHILYVWFDPGIHRSQLMFPRIEIFEPCQLPMIQERDMRIRLFMGSYMGRTSPVSTYDADILVLDCHLPPGEEEHVILIPSRMDAAIVFIPRFGGSGYFGGSRTPISELETGMLSATGNFMSVRSASSLSLHFFLLAGKSFSLEERTFLLTGHSGAVLATSEEKARSLMEDFERDPDNFGNFFDEEAWHKKNEELDMSYPEESSPPSLTDIPDFPDPGGRLNVTYDDSE</sequence>
<dbReference type="RefSeq" id="XP_005821341.1">
    <property type="nucleotide sequence ID" value="XM_005821284.1"/>
</dbReference>
<dbReference type="PANTHER" id="PTHR13903">
    <property type="entry name" value="PIRIN-RELATED"/>
    <property type="match status" value="1"/>
</dbReference>
<dbReference type="KEGG" id="gtt:GUITHDRAFT_119448"/>
<dbReference type="OrthoDB" id="10542759at2759"/>
<feature type="domain" description="Pirin N-terminal" evidence="4">
    <location>
        <begin position="5"/>
        <end position="65"/>
    </location>
</feature>
<keyword evidence="7" id="KW-1185">Reference proteome</keyword>
<dbReference type="PANTHER" id="PTHR13903:SF8">
    <property type="entry name" value="PIRIN"/>
    <property type="match status" value="1"/>
</dbReference>
<dbReference type="EMBL" id="JH993111">
    <property type="protein sequence ID" value="EKX34361.1"/>
    <property type="molecule type" value="Genomic_DNA"/>
</dbReference>
<reference evidence="7" key="2">
    <citation type="submission" date="2012-11" db="EMBL/GenBank/DDBJ databases">
        <authorList>
            <person name="Kuo A."/>
            <person name="Curtis B.A."/>
            <person name="Tanifuji G."/>
            <person name="Burki F."/>
            <person name="Gruber A."/>
            <person name="Irimia M."/>
            <person name="Maruyama S."/>
            <person name="Arias M.C."/>
            <person name="Ball S.G."/>
            <person name="Gile G.H."/>
            <person name="Hirakawa Y."/>
            <person name="Hopkins J.F."/>
            <person name="Rensing S.A."/>
            <person name="Schmutz J."/>
            <person name="Symeonidi A."/>
            <person name="Elias M."/>
            <person name="Eveleigh R.J."/>
            <person name="Herman E.K."/>
            <person name="Klute M.J."/>
            <person name="Nakayama T."/>
            <person name="Obornik M."/>
            <person name="Reyes-Prieto A."/>
            <person name="Armbrust E.V."/>
            <person name="Aves S.J."/>
            <person name="Beiko R.G."/>
            <person name="Coutinho P."/>
            <person name="Dacks J.B."/>
            <person name="Durnford D.G."/>
            <person name="Fast N.M."/>
            <person name="Green B.R."/>
            <person name="Grisdale C."/>
            <person name="Hempe F."/>
            <person name="Henrissat B."/>
            <person name="Hoppner M.P."/>
            <person name="Ishida K.-I."/>
            <person name="Kim E."/>
            <person name="Koreny L."/>
            <person name="Kroth P.G."/>
            <person name="Liu Y."/>
            <person name="Malik S.-B."/>
            <person name="Maier U.G."/>
            <person name="McRose D."/>
            <person name="Mock T."/>
            <person name="Neilson J.A."/>
            <person name="Onodera N.T."/>
            <person name="Poole A.M."/>
            <person name="Pritham E.J."/>
            <person name="Richards T.A."/>
            <person name="Rocap G."/>
            <person name="Roy S.W."/>
            <person name="Sarai C."/>
            <person name="Schaack S."/>
            <person name="Shirato S."/>
            <person name="Slamovits C.H."/>
            <person name="Spencer D.F."/>
            <person name="Suzuki S."/>
            <person name="Worden A.Z."/>
            <person name="Zauner S."/>
            <person name="Barry K."/>
            <person name="Bell C."/>
            <person name="Bharti A.K."/>
            <person name="Crow J.A."/>
            <person name="Grimwood J."/>
            <person name="Kramer R."/>
            <person name="Lindquist E."/>
            <person name="Lucas S."/>
            <person name="Salamov A."/>
            <person name="McFadden G.I."/>
            <person name="Lane C.E."/>
            <person name="Keeling P.J."/>
            <person name="Gray M.W."/>
            <person name="Grigoriev I.V."/>
            <person name="Archibald J.M."/>
        </authorList>
    </citation>
    <scope>NUCLEOTIDE SEQUENCE</scope>
    <source>
        <strain evidence="7">CCMP2712</strain>
    </source>
</reference>